<organism evidence="1 2">
    <name type="scientific">Eumeta variegata</name>
    <name type="common">Bagworm moth</name>
    <name type="synonym">Eumeta japonica</name>
    <dbReference type="NCBI Taxonomy" id="151549"/>
    <lineage>
        <taxon>Eukaryota</taxon>
        <taxon>Metazoa</taxon>
        <taxon>Ecdysozoa</taxon>
        <taxon>Arthropoda</taxon>
        <taxon>Hexapoda</taxon>
        <taxon>Insecta</taxon>
        <taxon>Pterygota</taxon>
        <taxon>Neoptera</taxon>
        <taxon>Endopterygota</taxon>
        <taxon>Lepidoptera</taxon>
        <taxon>Glossata</taxon>
        <taxon>Ditrysia</taxon>
        <taxon>Tineoidea</taxon>
        <taxon>Psychidae</taxon>
        <taxon>Oiketicinae</taxon>
        <taxon>Eumeta</taxon>
    </lineage>
</organism>
<dbReference type="AlphaFoldDB" id="A0A4C1ZNQ0"/>
<sequence length="97" mass="10515">MSDRGITTVVLECTPSCVTSYRPGESVRGLGGGRNLRTSLGVTCCRKCQQYGHPEKFCRSKEVCSGCGLTGHRKASRRKRHAVPRAIGLVSAMLPHI</sequence>
<dbReference type="GO" id="GO:0008270">
    <property type="term" value="F:zinc ion binding"/>
    <property type="evidence" value="ECO:0007669"/>
    <property type="project" value="InterPro"/>
</dbReference>
<dbReference type="InterPro" id="IPR036875">
    <property type="entry name" value="Znf_CCHC_sf"/>
</dbReference>
<proteinExistence type="predicted"/>
<keyword evidence="2" id="KW-1185">Reference proteome</keyword>
<dbReference type="Proteomes" id="UP000299102">
    <property type="component" value="Unassembled WGS sequence"/>
</dbReference>
<protein>
    <submittedName>
        <fullName evidence="1">Uncharacterized protein</fullName>
    </submittedName>
</protein>
<reference evidence="1 2" key="1">
    <citation type="journal article" date="2019" name="Commun. Biol.">
        <title>The bagworm genome reveals a unique fibroin gene that provides high tensile strength.</title>
        <authorList>
            <person name="Kono N."/>
            <person name="Nakamura H."/>
            <person name="Ohtoshi R."/>
            <person name="Tomita M."/>
            <person name="Numata K."/>
            <person name="Arakawa K."/>
        </authorList>
    </citation>
    <scope>NUCLEOTIDE SEQUENCE [LARGE SCALE GENOMIC DNA]</scope>
</reference>
<evidence type="ECO:0000313" key="1">
    <source>
        <dbReference type="EMBL" id="GBP88519.1"/>
    </source>
</evidence>
<gene>
    <name evidence="1" type="ORF">EVAR_64963_1</name>
</gene>
<dbReference type="EMBL" id="BGZK01001940">
    <property type="protein sequence ID" value="GBP88519.1"/>
    <property type="molecule type" value="Genomic_DNA"/>
</dbReference>
<accession>A0A4C1ZNQ0</accession>
<dbReference type="OrthoDB" id="10026072at2759"/>
<evidence type="ECO:0000313" key="2">
    <source>
        <dbReference type="Proteomes" id="UP000299102"/>
    </source>
</evidence>
<name>A0A4C1ZNQ0_EUMVA</name>
<dbReference type="GO" id="GO:0003676">
    <property type="term" value="F:nucleic acid binding"/>
    <property type="evidence" value="ECO:0007669"/>
    <property type="project" value="InterPro"/>
</dbReference>
<dbReference type="SUPFAM" id="SSF57756">
    <property type="entry name" value="Retrovirus zinc finger-like domains"/>
    <property type="match status" value="1"/>
</dbReference>
<comment type="caution">
    <text evidence="1">The sequence shown here is derived from an EMBL/GenBank/DDBJ whole genome shotgun (WGS) entry which is preliminary data.</text>
</comment>